<keyword evidence="6" id="KW-1185">Reference proteome</keyword>
<dbReference type="InterPro" id="IPR036942">
    <property type="entry name" value="Beta-barrel_TonB_sf"/>
</dbReference>
<dbReference type="PANTHER" id="PTHR40980">
    <property type="entry name" value="PLUG DOMAIN-CONTAINING PROTEIN"/>
    <property type="match status" value="1"/>
</dbReference>
<dbReference type="Proteomes" id="UP000030129">
    <property type="component" value="Unassembled WGS sequence"/>
</dbReference>
<dbReference type="InterPro" id="IPR037066">
    <property type="entry name" value="Plug_dom_sf"/>
</dbReference>
<protein>
    <submittedName>
        <fullName evidence="5">TonB-dependent receptor</fullName>
    </submittedName>
</protein>
<comment type="subcellular location">
    <subcellularLocation>
        <location evidence="1">Cell outer membrane</location>
    </subcellularLocation>
</comment>
<reference evidence="5 6" key="1">
    <citation type="submission" date="2013-09" db="EMBL/GenBank/DDBJ databases">
        <authorList>
            <person name="Zeng Z."/>
            <person name="Chen C."/>
        </authorList>
    </citation>
    <scope>NUCLEOTIDE SEQUENCE [LARGE SCALE GENOMIC DNA]</scope>
    <source>
        <strain evidence="5 6">F44-8</strain>
    </source>
</reference>
<gene>
    <name evidence="5" type="ORF">Q763_11150</name>
</gene>
<dbReference type="Pfam" id="PF07715">
    <property type="entry name" value="Plug"/>
    <property type="match status" value="1"/>
</dbReference>
<proteinExistence type="predicted"/>
<organism evidence="5 6">
    <name type="scientific">Flavobacterium beibuense F44-8</name>
    <dbReference type="NCBI Taxonomy" id="1406840"/>
    <lineage>
        <taxon>Bacteria</taxon>
        <taxon>Pseudomonadati</taxon>
        <taxon>Bacteroidota</taxon>
        <taxon>Flavobacteriia</taxon>
        <taxon>Flavobacteriales</taxon>
        <taxon>Flavobacteriaceae</taxon>
        <taxon>Flavobacterium</taxon>
    </lineage>
</organism>
<dbReference type="Gene3D" id="3.55.50.30">
    <property type="match status" value="1"/>
</dbReference>
<dbReference type="EMBL" id="JRLV01000011">
    <property type="protein sequence ID" value="KGO80209.1"/>
    <property type="molecule type" value="Genomic_DNA"/>
</dbReference>
<dbReference type="Gene3D" id="2.40.170.20">
    <property type="entry name" value="TonB-dependent receptor, beta-barrel domain"/>
    <property type="match status" value="1"/>
</dbReference>
<dbReference type="PANTHER" id="PTHR40980:SF4">
    <property type="entry name" value="TONB-DEPENDENT RECEPTOR-LIKE BETA-BARREL DOMAIN-CONTAINING PROTEIN"/>
    <property type="match status" value="1"/>
</dbReference>
<dbReference type="GO" id="GO:0009279">
    <property type="term" value="C:cell outer membrane"/>
    <property type="evidence" value="ECO:0007669"/>
    <property type="project" value="UniProtKB-SubCell"/>
</dbReference>
<dbReference type="Gene3D" id="2.60.40.1120">
    <property type="entry name" value="Carboxypeptidase-like, regulatory domain"/>
    <property type="match status" value="1"/>
</dbReference>
<evidence type="ECO:0000256" key="2">
    <source>
        <dbReference type="ARBA" id="ARBA00023136"/>
    </source>
</evidence>
<feature type="domain" description="TonB-dependent receptor plug" evidence="4">
    <location>
        <begin position="225"/>
        <end position="322"/>
    </location>
</feature>
<dbReference type="Gene3D" id="2.170.130.10">
    <property type="entry name" value="TonB-dependent receptor, plug domain"/>
    <property type="match status" value="1"/>
</dbReference>
<dbReference type="RefSeq" id="WP_035134170.1">
    <property type="nucleotide sequence ID" value="NZ_JRLV01000011.1"/>
</dbReference>
<accession>A0A0A2LJZ9</accession>
<keyword evidence="5" id="KW-0675">Receptor</keyword>
<comment type="caution">
    <text evidence="5">The sequence shown here is derived from an EMBL/GenBank/DDBJ whole genome shotgun (WGS) entry which is preliminary data.</text>
</comment>
<evidence type="ECO:0000256" key="3">
    <source>
        <dbReference type="ARBA" id="ARBA00023237"/>
    </source>
</evidence>
<keyword evidence="2" id="KW-0472">Membrane</keyword>
<dbReference type="InterPro" id="IPR008969">
    <property type="entry name" value="CarboxyPept-like_regulatory"/>
</dbReference>
<evidence type="ECO:0000259" key="4">
    <source>
        <dbReference type="Pfam" id="PF07715"/>
    </source>
</evidence>
<sequence>MNNPHSGQYFFAFWILFIGLFFNITTATAQTGTVSVEFKNASPKDIIDNLESRTPYRFIYQDNINLDSPKVTLKKDNVSIDDLLEELQELTGLNFRRNENNIAINKPDTEAKKKRLQGISGKIVDNYGIAVFDAIVTPSPGNVTVFTDVNGDFILELEPGFYDVEITAQGFASRFIQNIPVDAGSLTPLNLALELNQNITLEEVTITGQQYKSTESTEGLLLQQKRAAQMSDGISAEQIARTPDNNVGSTLKRITGVTTIDDRYVVVRSMGERWNQAMMDGISLPSTEVTQQSFSFDIIPTAMVQSIVVNKTATPDMYANFAGGNIEVKTKDIPKENFTSISISNSYNNRSTFKDFLTKQRGEYDYFGFDDGTRDYPDFQSYPVPVNEAESGPFFEESKKFTQDNFTTYKDKAMPNTSFQLALGRVYNLNEDSKWGFSGSLLFRNTQSKQVIDHTSRGVFKPNAEFFPEGIDYDFGDYQAPLEYPVLKKYGYRNSGAIYTYNSTLAGMLNGGIQFGNNKITIRNTLIHIYDNQLTQITGWDGYGISYNEILDGSTQPITKETDYPVYTDFFQTKVEGNHRFNGYEFNWFGAVNSTTKKTKDATFLTNQRERLGDDVLVYTEVYNSANNVKRRNFNNDEIDYNIALNINKSFNFNNIKNNVKIGYFGTFKTATNKQESANLQVIGQNSDRVRVYNLHETLSGSYYYYGGFGWLKTGTYGNRYEGEVITHSPFIMLDNRIGDFLRIVWGLRAESYDYNEISNQSEAEDFALTESPDKLWQYLPSVNITYSPAEKINIRLGYYKSVLRPQFSERLQIPYYDPLYEANIINFTARGGILSSVANNYDFKLEWFPSLGQILSAGVYYKKIDDPIEKISSSPYDSATRFIYTTNSDKAELWGVEAEILKNLSFLGEGKALENIYLYANGTINETTVTSYVNTDGTGGLYEANRPLYGQSPYSYNLGLDYIGDRLSFNIRYNGSGDQYLLVGFDYKDEEIRRPYAVTDAQISYRFFKEKNFEVKCSAQNIFDRVLETYNNQNSYSSLSGEQAGKNPRDQYQLGMGATKNYDEDIDRVLFRSYTGRTIKLSLTYNF</sequence>
<evidence type="ECO:0000313" key="5">
    <source>
        <dbReference type="EMBL" id="KGO80209.1"/>
    </source>
</evidence>
<dbReference type="Pfam" id="PF13620">
    <property type="entry name" value="CarboxypepD_reg"/>
    <property type="match status" value="1"/>
</dbReference>
<dbReference type="eggNOG" id="COG1629">
    <property type="taxonomic scope" value="Bacteria"/>
</dbReference>
<dbReference type="SUPFAM" id="SSF56935">
    <property type="entry name" value="Porins"/>
    <property type="match status" value="1"/>
</dbReference>
<dbReference type="AlphaFoldDB" id="A0A0A2LJZ9"/>
<name>A0A0A2LJZ9_9FLAO</name>
<evidence type="ECO:0000313" key="6">
    <source>
        <dbReference type="Proteomes" id="UP000030129"/>
    </source>
</evidence>
<dbReference type="eggNOG" id="COG4771">
    <property type="taxonomic scope" value="Bacteria"/>
</dbReference>
<dbReference type="SUPFAM" id="SSF49464">
    <property type="entry name" value="Carboxypeptidase regulatory domain-like"/>
    <property type="match status" value="1"/>
</dbReference>
<keyword evidence="3" id="KW-0998">Cell outer membrane</keyword>
<evidence type="ECO:0000256" key="1">
    <source>
        <dbReference type="ARBA" id="ARBA00004442"/>
    </source>
</evidence>
<dbReference type="STRING" id="1406840.Q763_11150"/>
<dbReference type="InterPro" id="IPR012910">
    <property type="entry name" value="Plug_dom"/>
</dbReference>